<comment type="similarity">
    <text evidence="2">Belongs to the type IA topoisomerase family.</text>
</comment>
<dbReference type="SUPFAM" id="SSF56712">
    <property type="entry name" value="Prokaryotic type I DNA topoisomerase"/>
    <property type="match status" value="1"/>
</dbReference>
<dbReference type="PRINTS" id="PR00417">
    <property type="entry name" value="PRTPISMRASEI"/>
</dbReference>
<protein>
    <recommendedName>
        <fullName evidence="3">DNA topoisomerase</fullName>
        <ecNumber evidence="3">5.6.2.1</ecNumber>
    </recommendedName>
</protein>
<gene>
    <name evidence="8" type="ORF">UFOPK1889_00591</name>
</gene>
<name>A0A6J6HTS3_9ZZZZ</name>
<dbReference type="Pfam" id="PF01131">
    <property type="entry name" value="Topoisom_bac"/>
    <property type="match status" value="1"/>
</dbReference>
<feature type="domain" description="Topo IA-type catalytic" evidence="7">
    <location>
        <begin position="21"/>
        <end position="455"/>
    </location>
</feature>
<dbReference type="PROSITE" id="PS52039">
    <property type="entry name" value="TOPO_IA_2"/>
    <property type="match status" value="1"/>
</dbReference>
<dbReference type="InterPro" id="IPR000380">
    <property type="entry name" value="Topo_IA"/>
</dbReference>
<evidence type="ECO:0000256" key="5">
    <source>
        <dbReference type="ARBA" id="ARBA00023125"/>
    </source>
</evidence>
<dbReference type="EC" id="5.6.2.1" evidence="3"/>
<accession>A0A6J6HTS3</accession>
<evidence type="ECO:0000256" key="1">
    <source>
        <dbReference type="ARBA" id="ARBA00000213"/>
    </source>
</evidence>
<dbReference type="InterPro" id="IPR013825">
    <property type="entry name" value="Topo_IA_cen_sub2"/>
</dbReference>
<dbReference type="CDD" id="cd00186">
    <property type="entry name" value="TOP1Ac"/>
    <property type="match status" value="1"/>
</dbReference>
<evidence type="ECO:0000259" key="7">
    <source>
        <dbReference type="PROSITE" id="PS52039"/>
    </source>
</evidence>
<dbReference type="InterPro" id="IPR025589">
    <property type="entry name" value="Toprim_C_rpt"/>
</dbReference>
<sequence length="674" mass="74010">MFHAITANEVLGSLENRREVNEALVEAARTRRALDHLVGFQVSPVLWSKVRQNLSAGRVQSPALRLVVEREFERETFVETTYCGVEAELEIEATVKASLRSIDGVPVAGSKDIDVHGAVTPPAQLLLLTEAQRVVSGLGNRPLVVTDTKTERYTRKPRRPYITSDLLQDAVSRLKIGSKMAMSIMNQLHEKGLISYPRTDSPSLSPWITQAAREQAIALFGPNSVPAKPNLYFAKRQNAQEAHEAIRPADMTKRSPSGLTAPQAAIYDMVWRRTVASQMVNTTGTTVTITLEGVSTQQVCVFTASGTTITDPGHRAVFTSADDDEPTPLATFTTGDEVGVRALEIEEHTTRPPARFTEASLIRALEEREIGRPSTYASIIDSLRNEYLWSKRGDQALIPTITGIAVAQFLNICFVNLVDYQFTKQMEEHLDTIVDGKETFLNVLTRFYAKGDGQWPSLLATIATATKEYDPATHSVRNIGVHPETGDSIVVKSGRAVGGRVAKKGTRKTGRGVRSTGSPYIKCGNRNVPVPDTTEWADLTIDFALALLNAPKIEPRVLGEVDGHEVVARTGPYGPYMSTNGRNISLPTQFDIETVELQDVAELFKFPRSLGTDEATGEEIVVKLGRYGAFIERGKDRRTLDSVEQAALLTLTDAHAILAIEKKKPKRSSPKGRQ</sequence>
<dbReference type="GO" id="GO:0003677">
    <property type="term" value="F:DNA binding"/>
    <property type="evidence" value="ECO:0007669"/>
    <property type="project" value="UniProtKB-KW"/>
</dbReference>
<comment type="catalytic activity">
    <reaction evidence="1">
        <text>ATP-independent breakage of single-stranded DNA, followed by passage and rejoining.</text>
        <dbReference type="EC" id="5.6.2.1"/>
    </reaction>
</comment>
<evidence type="ECO:0000256" key="3">
    <source>
        <dbReference type="ARBA" id="ARBA00012891"/>
    </source>
</evidence>
<evidence type="ECO:0000256" key="6">
    <source>
        <dbReference type="ARBA" id="ARBA00023235"/>
    </source>
</evidence>
<dbReference type="PANTHER" id="PTHR42785">
    <property type="entry name" value="DNA TOPOISOMERASE, TYPE IA, CORE"/>
    <property type="match status" value="1"/>
</dbReference>
<dbReference type="SMART" id="SM00437">
    <property type="entry name" value="TOP1Ac"/>
    <property type="match status" value="1"/>
</dbReference>
<dbReference type="InterPro" id="IPR003601">
    <property type="entry name" value="Topo_IA_2"/>
</dbReference>
<dbReference type="InterPro" id="IPR013824">
    <property type="entry name" value="Topo_IA_cen_sub1"/>
</dbReference>
<dbReference type="Gene3D" id="1.10.290.10">
    <property type="entry name" value="Topoisomerase I, domain 4"/>
    <property type="match status" value="1"/>
</dbReference>
<dbReference type="Pfam" id="PF13368">
    <property type="entry name" value="Toprim_C_rpt"/>
    <property type="match status" value="2"/>
</dbReference>
<dbReference type="InterPro" id="IPR023405">
    <property type="entry name" value="Topo_IA_core_domain"/>
</dbReference>
<dbReference type="EMBL" id="CAEZUZ010000079">
    <property type="protein sequence ID" value="CAB4616466.1"/>
    <property type="molecule type" value="Genomic_DNA"/>
</dbReference>
<evidence type="ECO:0000256" key="2">
    <source>
        <dbReference type="ARBA" id="ARBA00009446"/>
    </source>
</evidence>
<evidence type="ECO:0000313" key="8">
    <source>
        <dbReference type="EMBL" id="CAB4616466.1"/>
    </source>
</evidence>
<proteinExistence type="inferred from homology"/>
<dbReference type="PANTHER" id="PTHR42785:SF1">
    <property type="entry name" value="DNA TOPOISOMERASE"/>
    <property type="match status" value="1"/>
</dbReference>
<organism evidence="8">
    <name type="scientific">freshwater metagenome</name>
    <dbReference type="NCBI Taxonomy" id="449393"/>
    <lineage>
        <taxon>unclassified sequences</taxon>
        <taxon>metagenomes</taxon>
        <taxon>ecological metagenomes</taxon>
    </lineage>
</organism>
<dbReference type="InterPro" id="IPR003602">
    <property type="entry name" value="Topo_IA_DNA-bd_dom"/>
</dbReference>
<dbReference type="InterPro" id="IPR013826">
    <property type="entry name" value="Topo_IA_cen_sub3"/>
</dbReference>
<dbReference type="InterPro" id="IPR013497">
    <property type="entry name" value="Topo_IA_cen"/>
</dbReference>
<dbReference type="GO" id="GO:0003917">
    <property type="term" value="F:DNA topoisomerase type I (single strand cut, ATP-independent) activity"/>
    <property type="evidence" value="ECO:0007669"/>
    <property type="project" value="UniProtKB-EC"/>
</dbReference>
<dbReference type="Gene3D" id="1.10.460.10">
    <property type="entry name" value="Topoisomerase I, domain 2"/>
    <property type="match status" value="1"/>
</dbReference>
<dbReference type="AlphaFoldDB" id="A0A6J6HTS3"/>
<dbReference type="SMART" id="SM00436">
    <property type="entry name" value="TOP1Bc"/>
    <property type="match status" value="1"/>
</dbReference>
<evidence type="ECO:0000256" key="4">
    <source>
        <dbReference type="ARBA" id="ARBA00023029"/>
    </source>
</evidence>
<keyword evidence="4" id="KW-0799">Topoisomerase</keyword>
<dbReference type="Gene3D" id="2.70.20.10">
    <property type="entry name" value="Topoisomerase I, domain 3"/>
    <property type="match status" value="1"/>
</dbReference>
<keyword evidence="6" id="KW-0413">Isomerase</keyword>
<reference evidence="8" key="1">
    <citation type="submission" date="2020-05" db="EMBL/GenBank/DDBJ databases">
        <authorList>
            <person name="Chiriac C."/>
            <person name="Salcher M."/>
            <person name="Ghai R."/>
            <person name="Kavagutti S V."/>
        </authorList>
    </citation>
    <scope>NUCLEOTIDE SEQUENCE</scope>
</reference>
<dbReference type="GO" id="GO:0006265">
    <property type="term" value="P:DNA topological change"/>
    <property type="evidence" value="ECO:0007669"/>
    <property type="project" value="InterPro"/>
</dbReference>
<keyword evidence="5" id="KW-0238">DNA-binding</keyword>